<dbReference type="OrthoDB" id="5244896at2"/>
<proteinExistence type="predicted"/>
<gene>
    <name evidence="1" type="ORF">BKM31_47690</name>
</gene>
<accession>A0A1V0AD68</accession>
<dbReference type="AlphaFoldDB" id="A0A1V0AD68"/>
<dbReference type="InterPro" id="IPR015315">
    <property type="entry name" value="DUF1963"/>
</dbReference>
<dbReference type="KEGG" id="noa:BKM31_47690"/>
<dbReference type="InterPro" id="IPR035948">
    <property type="entry name" value="YwqG-like_sf"/>
</dbReference>
<dbReference type="Pfam" id="PF09234">
    <property type="entry name" value="DUF1963"/>
    <property type="match status" value="1"/>
</dbReference>
<keyword evidence="2" id="KW-1185">Reference proteome</keyword>
<sequence>MEFDDPVRMLQICTERLGERAGRQFAAMARRGFLLTPSTGTAPATGRCRLGGPALLEPGASWPELGGFPLSLHAVLDTDALVPWLGDELPTRPGLLNFFYLDPDVPYEVYRKLDLSDPGACRVIPADPARAVEAAAPEPARSYPATPVHAAPVTMLPDCWDVETGDVEFDEDEHWGVSSLILTEMDGLDGNTADCHAAFGWPDTSYASPVTRRDADGPAVHLLQLASDGELGWGWGDAGTMYFTIPVKAFQAGDFGQAEASIRCC</sequence>
<dbReference type="Proteomes" id="UP000190797">
    <property type="component" value="Chromosome"/>
</dbReference>
<name>A0A1V0AD68_9ACTN</name>
<dbReference type="Gene3D" id="2.30.320.10">
    <property type="entry name" value="YwqG-like"/>
    <property type="match status" value="1"/>
</dbReference>
<evidence type="ECO:0000313" key="1">
    <source>
        <dbReference type="EMBL" id="AQZ68133.1"/>
    </source>
</evidence>
<organism evidence="1 2">
    <name type="scientific">[Actinomadura] parvosata subsp. kistnae</name>
    <dbReference type="NCBI Taxonomy" id="1909395"/>
    <lineage>
        <taxon>Bacteria</taxon>
        <taxon>Bacillati</taxon>
        <taxon>Actinomycetota</taxon>
        <taxon>Actinomycetes</taxon>
        <taxon>Streptosporangiales</taxon>
        <taxon>Streptosporangiaceae</taxon>
        <taxon>Nonomuraea</taxon>
    </lineage>
</organism>
<dbReference type="STRING" id="1909395.BKM31_47690"/>
<dbReference type="SUPFAM" id="SSF103032">
    <property type="entry name" value="Hypothetical protein YwqG"/>
    <property type="match status" value="1"/>
</dbReference>
<protein>
    <recommendedName>
        <fullName evidence="3">DUF1963 domain-containing protein</fullName>
    </recommendedName>
</protein>
<evidence type="ECO:0008006" key="3">
    <source>
        <dbReference type="Google" id="ProtNLM"/>
    </source>
</evidence>
<evidence type="ECO:0000313" key="2">
    <source>
        <dbReference type="Proteomes" id="UP000190797"/>
    </source>
</evidence>
<reference evidence="2" key="1">
    <citation type="journal article" date="2017" name="Med. Chem. Commun.">
        <title>Nonomuraea sp. ATCC 55076 harbours the largest actinomycete chromosome to date and the kistamicin biosynthetic gene cluster.</title>
        <authorList>
            <person name="Nazari B."/>
            <person name="Forneris C.C."/>
            <person name="Gibson M.I."/>
            <person name="Moon K."/>
            <person name="Schramma K.R."/>
            <person name="Seyedsayamdost M.R."/>
        </authorList>
    </citation>
    <scope>NUCLEOTIDE SEQUENCE [LARGE SCALE GENOMIC DNA]</scope>
    <source>
        <strain evidence="2">ATCC 55076</strain>
    </source>
</reference>
<dbReference type="EMBL" id="CP017717">
    <property type="protein sequence ID" value="AQZ68133.1"/>
    <property type="molecule type" value="Genomic_DNA"/>
</dbReference>
<dbReference type="RefSeq" id="WP_080044451.1">
    <property type="nucleotide sequence ID" value="NZ_CP017717.1"/>
</dbReference>